<dbReference type="EMBL" id="CP053435">
    <property type="protein sequence ID" value="QJW91655.1"/>
    <property type="molecule type" value="Genomic_DNA"/>
</dbReference>
<proteinExistence type="predicted"/>
<protein>
    <submittedName>
        <fullName evidence="1">Uncharacterized protein</fullName>
    </submittedName>
</protein>
<keyword evidence="2" id="KW-1185">Reference proteome</keyword>
<dbReference type="KEGG" id="stae:HNV11_20860"/>
<evidence type="ECO:0000313" key="2">
    <source>
        <dbReference type="Proteomes" id="UP000502756"/>
    </source>
</evidence>
<sequence length="119" mass="13850">MLFVGSLIPRMSMEQVAHLPELLTHYQQHQREEGNDLSFWAFLLDHYLPDSPHHKAPCHSHNRLPSFDGGSSAYDFMQAFRFVYEPFVTELASAAIFKVPLFNARQAFSSLLQPPRFWR</sequence>
<name>A0A6M5YC80_9BACT</name>
<dbReference type="Proteomes" id="UP000502756">
    <property type="component" value="Chromosome"/>
</dbReference>
<evidence type="ECO:0000313" key="1">
    <source>
        <dbReference type="EMBL" id="QJW91655.1"/>
    </source>
</evidence>
<organism evidence="1 2">
    <name type="scientific">Spirosoma taeanense</name>
    <dbReference type="NCBI Taxonomy" id="2735870"/>
    <lineage>
        <taxon>Bacteria</taxon>
        <taxon>Pseudomonadati</taxon>
        <taxon>Bacteroidota</taxon>
        <taxon>Cytophagia</taxon>
        <taxon>Cytophagales</taxon>
        <taxon>Cytophagaceae</taxon>
        <taxon>Spirosoma</taxon>
    </lineage>
</organism>
<dbReference type="AlphaFoldDB" id="A0A6M5YC80"/>
<dbReference type="RefSeq" id="WP_171741501.1">
    <property type="nucleotide sequence ID" value="NZ_CP053435.1"/>
</dbReference>
<accession>A0A6M5YC80</accession>
<gene>
    <name evidence="1" type="ORF">HNV11_20860</name>
</gene>
<reference evidence="1 2" key="1">
    <citation type="submission" date="2020-05" db="EMBL/GenBank/DDBJ databases">
        <title>Genome sequencing of Spirosoma sp. TS118.</title>
        <authorList>
            <person name="Lee J.-H."/>
            <person name="Jeong S."/>
            <person name="Zhao L."/>
            <person name="Jung J.-H."/>
            <person name="Kim M.-K."/>
            <person name="Lim S."/>
        </authorList>
    </citation>
    <scope>NUCLEOTIDE SEQUENCE [LARGE SCALE GENOMIC DNA]</scope>
    <source>
        <strain evidence="1 2">TS118</strain>
    </source>
</reference>